<gene>
    <name evidence="1" type="ORF">HEB94_000676</name>
</gene>
<comment type="caution">
    <text evidence="1">The sequence shown here is derived from an EMBL/GenBank/DDBJ whole genome shotgun (WGS) entry which is preliminary data.</text>
</comment>
<dbReference type="GO" id="GO:0016829">
    <property type="term" value="F:lyase activity"/>
    <property type="evidence" value="ECO:0007669"/>
    <property type="project" value="UniProtKB-KW"/>
</dbReference>
<keyword evidence="2" id="KW-1185">Reference proteome</keyword>
<evidence type="ECO:0000313" key="2">
    <source>
        <dbReference type="Proteomes" id="UP000638648"/>
    </source>
</evidence>
<dbReference type="Proteomes" id="UP000638648">
    <property type="component" value="Unassembled WGS sequence"/>
</dbReference>
<keyword evidence="1" id="KW-0456">Lyase</keyword>
<accession>A0A927RHT6</accession>
<dbReference type="AlphaFoldDB" id="A0A927RHT6"/>
<evidence type="ECO:0000313" key="1">
    <source>
        <dbReference type="EMBL" id="MBE1603828.1"/>
    </source>
</evidence>
<organism evidence="1 2">
    <name type="scientific">Actinopolymorpha pittospori</name>
    <dbReference type="NCBI Taxonomy" id="648752"/>
    <lineage>
        <taxon>Bacteria</taxon>
        <taxon>Bacillati</taxon>
        <taxon>Actinomycetota</taxon>
        <taxon>Actinomycetes</taxon>
        <taxon>Propionibacteriales</taxon>
        <taxon>Actinopolymorphaceae</taxon>
        <taxon>Actinopolymorpha</taxon>
    </lineage>
</organism>
<dbReference type="RefSeq" id="WP_192748550.1">
    <property type="nucleotide sequence ID" value="NZ_BAABJL010000286.1"/>
</dbReference>
<proteinExistence type="predicted"/>
<reference evidence="1" key="1">
    <citation type="submission" date="2020-10" db="EMBL/GenBank/DDBJ databases">
        <title>Sequencing the genomes of 1000 actinobacteria strains.</title>
        <authorList>
            <person name="Klenk H.-P."/>
        </authorList>
    </citation>
    <scope>NUCLEOTIDE SEQUENCE</scope>
    <source>
        <strain evidence="1">DSM 45354</strain>
    </source>
</reference>
<protein>
    <submittedName>
        <fullName evidence="1">Streptogramin lyase</fullName>
    </submittedName>
</protein>
<name>A0A927RHT6_9ACTN</name>
<dbReference type="EMBL" id="JADBEM010000001">
    <property type="protein sequence ID" value="MBE1603828.1"/>
    <property type="molecule type" value="Genomic_DNA"/>
</dbReference>
<sequence>MIGGTVGSLPDGRRVIWSAVSGTPAYLNAVDTSTGAPLLSVPRTGANGAYGAEQAPDGSVYVGTYGTGRLYRLAPGATQAEDLGAPIAGEAYVWNIVVAPYGTV</sequence>
<dbReference type="SUPFAM" id="SSF63829">
    <property type="entry name" value="Calcium-dependent phosphotriesterase"/>
    <property type="match status" value="1"/>
</dbReference>